<feature type="compositionally biased region" description="Pro residues" evidence="1">
    <location>
        <begin position="186"/>
        <end position="201"/>
    </location>
</feature>
<dbReference type="CDD" id="cd01650">
    <property type="entry name" value="RT_nLTR_like"/>
    <property type="match status" value="1"/>
</dbReference>
<keyword evidence="4" id="KW-1185">Reference proteome</keyword>
<gene>
    <name evidence="3" type="ORF">MSPICULIGERA_LOCUS23091</name>
</gene>
<feature type="compositionally biased region" description="Acidic residues" evidence="1">
    <location>
        <begin position="1"/>
        <end position="11"/>
    </location>
</feature>
<reference evidence="3" key="1">
    <citation type="submission" date="2023-06" db="EMBL/GenBank/DDBJ databases">
        <authorList>
            <person name="Delattre M."/>
        </authorList>
    </citation>
    <scope>NUCLEOTIDE SEQUENCE</scope>
    <source>
        <strain evidence="3">AF72</strain>
    </source>
</reference>
<feature type="non-terminal residue" evidence="3">
    <location>
        <position position="1140"/>
    </location>
</feature>
<organism evidence="3 4">
    <name type="scientific">Mesorhabditis spiculigera</name>
    <dbReference type="NCBI Taxonomy" id="96644"/>
    <lineage>
        <taxon>Eukaryota</taxon>
        <taxon>Metazoa</taxon>
        <taxon>Ecdysozoa</taxon>
        <taxon>Nematoda</taxon>
        <taxon>Chromadorea</taxon>
        <taxon>Rhabditida</taxon>
        <taxon>Rhabditina</taxon>
        <taxon>Rhabditomorpha</taxon>
        <taxon>Rhabditoidea</taxon>
        <taxon>Rhabditidae</taxon>
        <taxon>Mesorhabditinae</taxon>
        <taxon>Mesorhabditis</taxon>
    </lineage>
</organism>
<dbReference type="InterPro" id="IPR043502">
    <property type="entry name" value="DNA/RNA_pol_sf"/>
</dbReference>
<sequence length="1140" mass="127474">MAQDDDDEDDDSLRIPVGDVYVPPVDSSSSEADSDGGRNGAPEDQDEEDDYACPEDPGFYYLPTPIDTYQCRICAAGPYKLQGGLTRHLKLTHRLAIKFRCAVCRTRFDTIKAVKYHQANTVACTQATTQPPPPVQPVVARNSPRRIRPGSPHPVSPRVRSSDSESETFVTPVNTVRRPARAQVASPPPSRPPSPDAPHQPDPLMDISQDGWVTRFTDVADTADLEKLADELTTVIKAKYSIRDKPPPRKPPARARPPPPSTPTGRRRAQARYCPKAASRIQKLYRRSRPRAYKEITEESSPFCDIPSDDLHNHFSKVFERTDVPDQSRLPRSVPQHDNDIPDGDSNPFADDYTPQELWDRLLHVKNTASGPDGVRYSVLKLFDPGAKVLAAYMNAVRRLKYIPSSWNGSNTILVHKKGPKDDVSNWRPITLSNTVAKLYASVMARRLGRWARLHNRISNEQKGFMPVDGCTEHNFLLQSVIVETRRDTRIDSKCAIAWLDLSNAFGSVPHDSLFRCLEYAGLSVEAIEEIRRLYEGATTCVRSSTGPTPAINIQAGVKQGCPLSPIVFNLALEPVIRAVINMDAGFVINGRTVSVLAYADDLAIVTKEPDDLHAVLETVSEVSTWLGLVYNAKKCASLVVNSNKHTAMPIKYSVQGSPMVTLDTGGHYEHLGVPTGYYQGSSAEKTINKMHQCLDKIHNSLLAPWQKADAVKTFTLPCIGFHLKNGYVEKKKHLIPFDKKLKKYGKMWLNLPSQASPEVLYLPNEMGGLGFIQTKTLADVMQLVHAVQLLESTDLGPMTAQLLRTAAQKKLLRAPTDSEVADYLNQKLDGAFETYYADTRNMWTRVRQATGRLVKTDKLDVKWTWANDKIQLLVLGCGVTKKTCEKMLKGAVHQAQLVHLTAKKSQGKVYNITARQPCSNHFMRDGRFLRFADWRFVHRARLDVVPLNGCKRARDHHDKTCRRCGATIESVAHVLNHCPVHNHAITLRHNAIVDRLINAIKLPDTTTKYVNVKIPGTDGQLRPDLALIDHVKKRVTIVDVTMSFENYDLSVFESARDGKLRKYADIFNKFTADGYDTFLGAFIVGPLGGWDQGNEVVLRRLAISVKYAGLMKKLMVADAVRWSKDIYIEHVCGQRQYQV</sequence>
<evidence type="ECO:0000313" key="3">
    <source>
        <dbReference type="EMBL" id="CAJ0585059.1"/>
    </source>
</evidence>
<evidence type="ECO:0000256" key="1">
    <source>
        <dbReference type="SAM" id="MobiDB-lite"/>
    </source>
</evidence>
<dbReference type="PROSITE" id="PS50878">
    <property type="entry name" value="RT_POL"/>
    <property type="match status" value="1"/>
</dbReference>
<protein>
    <recommendedName>
        <fullName evidence="2">Reverse transcriptase domain-containing protein</fullName>
    </recommendedName>
</protein>
<feature type="compositionally biased region" description="Acidic residues" evidence="1">
    <location>
        <begin position="43"/>
        <end position="53"/>
    </location>
</feature>
<feature type="compositionally biased region" description="Low complexity" evidence="1">
    <location>
        <begin position="16"/>
        <end position="31"/>
    </location>
</feature>
<dbReference type="Proteomes" id="UP001177023">
    <property type="component" value="Unassembled WGS sequence"/>
</dbReference>
<name>A0AA36DC71_9BILA</name>
<dbReference type="PANTHER" id="PTHR19446">
    <property type="entry name" value="REVERSE TRANSCRIPTASES"/>
    <property type="match status" value="1"/>
</dbReference>
<comment type="caution">
    <text evidence="3">The sequence shown here is derived from an EMBL/GenBank/DDBJ whole genome shotgun (WGS) entry which is preliminary data.</text>
</comment>
<dbReference type="AlphaFoldDB" id="A0AA36DC71"/>
<feature type="region of interest" description="Disordered" evidence="1">
    <location>
        <begin position="239"/>
        <end position="273"/>
    </location>
</feature>
<feature type="region of interest" description="Disordered" evidence="1">
    <location>
        <begin position="325"/>
        <end position="347"/>
    </location>
</feature>
<dbReference type="Pfam" id="PF00078">
    <property type="entry name" value="RVT_1"/>
    <property type="match status" value="1"/>
</dbReference>
<evidence type="ECO:0000313" key="4">
    <source>
        <dbReference type="Proteomes" id="UP001177023"/>
    </source>
</evidence>
<accession>A0AA36DC71</accession>
<proteinExistence type="predicted"/>
<dbReference type="EMBL" id="CATQJA010002702">
    <property type="protein sequence ID" value="CAJ0585059.1"/>
    <property type="molecule type" value="Genomic_DNA"/>
</dbReference>
<feature type="region of interest" description="Disordered" evidence="1">
    <location>
        <begin position="126"/>
        <end position="207"/>
    </location>
</feature>
<feature type="region of interest" description="Disordered" evidence="1">
    <location>
        <begin position="1"/>
        <end position="56"/>
    </location>
</feature>
<dbReference type="InterPro" id="IPR043128">
    <property type="entry name" value="Rev_trsase/Diguanyl_cyclase"/>
</dbReference>
<dbReference type="Gene3D" id="3.30.70.270">
    <property type="match status" value="1"/>
</dbReference>
<dbReference type="InterPro" id="IPR000477">
    <property type="entry name" value="RT_dom"/>
</dbReference>
<dbReference type="SUPFAM" id="SSF56672">
    <property type="entry name" value="DNA/RNA polymerases"/>
    <property type="match status" value="1"/>
</dbReference>
<evidence type="ECO:0000259" key="2">
    <source>
        <dbReference type="PROSITE" id="PS50878"/>
    </source>
</evidence>
<feature type="domain" description="Reverse transcriptase" evidence="2">
    <location>
        <begin position="396"/>
        <end position="655"/>
    </location>
</feature>